<dbReference type="GO" id="GO:0030288">
    <property type="term" value="C:outer membrane-bounded periplasmic space"/>
    <property type="evidence" value="ECO:0007669"/>
    <property type="project" value="UniProtKB-ARBA"/>
</dbReference>
<dbReference type="OrthoDB" id="9803988at2"/>
<dbReference type="NCBIfam" id="TIGR01409">
    <property type="entry name" value="TAT_signal_seq"/>
    <property type="match status" value="1"/>
</dbReference>
<dbReference type="Proteomes" id="UP000199340">
    <property type="component" value="Unassembled WGS sequence"/>
</dbReference>
<name>A0A1G8RXW7_9RHOB</name>
<evidence type="ECO:0000313" key="5">
    <source>
        <dbReference type="EMBL" id="SDJ21773.1"/>
    </source>
</evidence>
<accession>A0A1G8RXW7</accession>
<evidence type="ECO:0000313" key="6">
    <source>
        <dbReference type="Proteomes" id="UP000199340"/>
    </source>
</evidence>
<dbReference type="PIRSF" id="PIRSF002741">
    <property type="entry name" value="MppA"/>
    <property type="match status" value="1"/>
</dbReference>
<dbReference type="GO" id="GO:0043190">
    <property type="term" value="C:ATP-binding cassette (ABC) transporter complex"/>
    <property type="evidence" value="ECO:0007669"/>
    <property type="project" value="InterPro"/>
</dbReference>
<dbReference type="InterPro" id="IPR039424">
    <property type="entry name" value="SBP_5"/>
</dbReference>
<evidence type="ECO:0000256" key="3">
    <source>
        <dbReference type="ARBA" id="ARBA00022729"/>
    </source>
</evidence>
<organism evidence="5 6">
    <name type="scientific">Lutimaribacter saemankumensis</name>
    <dbReference type="NCBI Taxonomy" id="490829"/>
    <lineage>
        <taxon>Bacteria</taxon>
        <taxon>Pseudomonadati</taxon>
        <taxon>Pseudomonadota</taxon>
        <taxon>Alphaproteobacteria</taxon>
        <taxon>Rhodobacterales</taxon>
        <taxon>Roseobacteraceae</taxon>
        <taxon>Lutimaribacter</taxon>
    </lineage>
</organism>
<dbReference type="InterPro" id="IPR019546">
    <property type="entry name" value="TAT_signal_bac_arc"/>
</dbReference>
<dbReference type="InterPro" id="IPR000914">
    <property type="entry name" value="SBP_5_dom"/>
</dbReference>
<dbReference type="STRING" id="490829.SAMN05421850_11052"/>
<dbReference type="AlphaFoldDB" id="A0A1G8RXW7"/>
<feature type="domain" description="Solute-binding protein family 5" evidence="4">
    <location>
        <begin position="110"/>
        <end position="462"/>
    </location>
</feature>
<gene>
    <name evidence="5" type="ORF">SAMN05421850_11052</name>
</gene>
<dbReference type="Pfam" id="PF00496">
    <property type="entry name" value="SBP_bac_5"/>
    <property type="match status" value="1"/>
</dbReference>
<sequence length="559" mass="61655">MTQTNSVTETVHDAAKMYAEEFKAGKLSRREFLTRTTALGVSAATAYALGGLSQPAKAAAHGTPKRGGTIRMQMEVRAFKDPRTYDWTQIAHLTAGTLEYLVEYNNDGTFRGMLVESWDVNDDATVYTMNVRKGVKWSNGDDFTAEDVARIFTDWADKSVEGNSMAARVASLIDDETGKAADGAIEVVDSHTVRLTCKTPDITIIPGIADYPAAVYHSSFDPNADITTLVGTGPMKVESLEVGVKAVLVKSGHPWWGDEAFEEGGFYADSIEYIDYGTDPAAWVAAAEAEEVDMFYETVGDYIEIMDGLGWNKSEVATGSTIVVRPNQLAEVDGKQIYADKRARQALAMAVDNAVCLELGNSNNGVVAENHHAAPVHPETDPDVGRLPYDPAKAKELWDAAGMTDVEIELHSIDDDWRKNTTDAVAAQLRDAGIMVKRTILPGSTFWNDWTKYAFSSTNWNHRPLATQVWGLAYRSGEAWNEFGYANPEFDALLAEANAIADADKRREVAGKLQAILVEDGVTIQPYWRSLYRHFNDKVTNCDMHIAYLPQIYKWWVTA</sequence>
<dbReference type="GO" id="GO:1904680">
    <property type="term" value="F:peptide transmembrane transporter activity"/>
    <property type="evidence" value="ECO:0007669"/>
    <property type="project" value="TreeGrafter"/>
</dbReference>
<keyword evidence="3" id="KW-0732">Signal</keyword>
<dbReference type="PROSITE" id="PS51318">
    <property type="entry name" value="TAT"/>
    <property type="match status" value="1"/>
</dbReference>
<comment type="similarity">
    <text evidence="2">Belongs to the bacterial solute-binding protein 5 family.</text>
</comment>
<evidence type="ECO:0000256" key="2">
    <source>
        <dbReference type="ARBA" id="ARBA00005695"/>
    </source>
</evidence>
<protein>
    <submittedName>
        <fullName evidence="5">Peptide/nickel transport system substrate-binding protein</fullName>
    </submittedName>
</protein>
<evidence type="ECO:0000259" key="4">
    <source>
        <dbReference type="Pfam" id="PF00496"/>
    </source>
</evidence>
<dbReference type="PANTHER" id="PTHR30290">
    <property type="entry name" value="PERIPLASMIC BINDING COMPONENT OF ABC TRANSPORTER"/>
    <property type="match status" value="1"/>
</dbReference>
<dbReference type="RefSeq" id="WP_090029948.1">
    <property type="nucleotide sequence ID" value="NZ_FNEB01000010.1"/>
</dbReference>
<comment type="subcellular location">
    <subcellularLocation>
        <location evidence="1">Periplasm</location>
    </subcellularLocation>
</comment>
<dbReference type="Gene3D" id="3.10.105.10">
    <property type="entry name" value="Dipeptide-binding Protein, Domain 3"/>
    <property type="match status" value="1"/>
</dbReference>
<dbReference type="InterPro" id="IPR006311">
    <property type="entry name" value="TAT_signal"/>
</dbReference>
<dbReference type="InterPro" id="IPR030678">
    <property type="entry name" value="Peptide/Ni-bd"/>
</dbReference>
<dbReference type="Gene3D" id="3.40.190.10">
    <property type="entry name" value="Periplasmic binding protein-like II"/>
    <property type="match status" value="1"/>
</dbReference>
<keyword evidence="6" id="KW-1185">Reference proteome</keyword>
<dbReference type="CDD" id="cd08503">
    <property type="entry name" value="PBP2_NikA_DppA_OppA_like_17"/>
    <property type="match status" value="1"/>
</dbReference>
<dbReference type="EMBL" id="FNEB01000010">
    <property type="protein sequence ID" value="SDJ21773.1"/>
    <property type="molecule type" value="Genomic_DNA"/>
</dbReference>
<dbReference type="PANTHER" id="PTHR30290:SF38">
    <property type="entry name" value="D,D-DIPEPTIDE-BINDING PERIPLASMIC PROTEIN DDPA-RELATED"/>
    <property type="match status" value="1"/>
</dbReference>
<evidence type="ECO:0000256" key="1">
    <source>
        <dbReference type="ARBA" id="ARBA00004418"/>
    </source>
</evidence>
<dbReference type="GO" id="GO:0015833">
    <property type="term" value="P:peptide transport"/>
    <property type="evidence" value="ECO:0007669"/>
    <property type="project" value="TreeGrafter"/>
</dbReference>
<reference evidence="5 6" key="1">
    <citation type="submission" date="2016-10" db="EMBL/GenBank/DDBJ databases">
        <authorList>
            <person name="de Groot N.N."/>
        </authorList>
    </citation>
    <scope>NUCLEOTIDE SEQUENCE [LARGE SCALE GENOMIC DNA]</scope>
    <source>
        <strain evidence="5 6">DSM 28010</strain>
    </source>
</reference>
<dbReference type="SUPFAM" id="SSF53850">
    <property type="entry name" value="Periplasmic binding protein-like II"/>
    <property type="match status" value="1"/>
</dbReference>
<proteinExistence type="inferred from homology"/>